<sequence length="97" mass="10883">MIQKEQGLRQARAALVRSALYPGSKAYYPARSSSDRTSWFNPCELNLVSVLDLDNSVRFSPAYLWASEETDAVTSLPHPKARHQTEVFPLLGNTKQC</sequence>
<reference evidence="1 2" key="1">
    <citation type="submission" date="2016-10" db="EMBL/GenBank/DDBJ databases">
        <authorList>
            <person name="de Groot N.N."/>
        </authorList>
    </citation>
    <scope>NUCLEOTIDE SEQUENCE [LARGE SCALE GENOMIC DNA]</scope>
    <source>
        <strain evidence="1 2">DSM 22007</strain>
    </source>
</reference>
<dbReference type="Proteomes" id="UP000198634">
    <property type="component" value="Unassembled WGS sequence"/>
</dbReference>
<gene>
    <name evidence="1" type="ORF">SAMN04488092_1071</name>
</gene>
<accession>A0A1H9G1J7</accession>
<evidence type="ECO:0000313" key="2">
    <source>
        <dbReference type="Proteomes" id="UP000198634"/>
    </source>
</evidence>
<evidence type="ECO:0000313" key="1">
    <source>
        <dbReference type="EMBL" id="SEQ44010.1"/>
    </source>
</evidence>
<keyword evidence="2" id="KW-1185">Reference proteome</keyword>
<protein>
    <submittedName>
        <fullName evidence="1">Uncharacterized protein</fullName>
    </submittedName>
</protein>
<dbReference type="EMBL" id="FOEP01000007">
    <property type="protein sequence ID" value="SEQ44010.1"/>
    <property type="molecule type" value="Genomic_DNA"/>
</dbReference>
<organism evidence="1 2">
    <name type="scientific">Thalassovita taeanensis</name>
    <dbReference type="NCBI Taxonomy" id="657014"/>
    <lineage>
        <taxon>Bacteria</taxon>
        <taxon>Pseudomonadati</taxon>
        <taxon>Pseudomonadota</taxon>
        <taxon>Alphaproteobacteria</taxon>
        <taxon>Rhodobacterales</taxon>
        <taxon>Roseobacteraceae</taxon>
        <taxon>Thalassovita</taxon>
    </lineage>
</organism>
<name>A0A1H9G1J7_9RHOB</name>
<proteinExistence type="predicted"/>
<dbReference type="AlphaFoldDB" id="A0A1H9G1J7"/>